<feature type="compositionally biased region" description="Basic and acidic residues" evidence="1">
    <location>
        <begin position="20"/>
        <end position="33"/>
    </location>
</feature>
<evidence type="ECO:0000313" key="2">
    <source>
        <dbReference type="EMBL" id="OCT83645.1"/>
    </source>
</evidence>
<dbReference type="EMBL" id="CM004472">
    <property type="protein sequence ID" value="OCT83645.1"/>
    <property type="molecule type" value="Genomic_DNA"/>
</dbReference>
<gene>
    <name evidence="2" type="ORF">XELAEV_18021787mg</name>
</gene>
<evidence type="ECO:0000256" key="1">
    <source>
        <dbReference type="SAM" id="MobiDB-lite"/>
    </source>
</evidence>
<proteinExistence type="predicted"/>
<protein>
    <submittedName>
        <fullName evidence="2">Uncharacterized protein</fullName>
    </submittedName>
</protein>
<reference evidence="3" key="1">
    <citation type="journal article" date="2016" name="Nature">
        <title>Genome evolution in the allotetraploid frog Xenopus laevis.</title>
        <authorList>
            <person name="Session A.M."/>
            <person name="Uno Y."/>
            <person name="Kwon T."/>
            <person name="Chapman J.A."/>
            <person name="Toyoda A."/>
            <person name="Takahashi S."/>
            <person name="Fukui A."/>
            <person name="Hikosaka A."/>
            <person name="Suzuki A."/>
            <person name="Kondo M."/>
            <person name="van Heeringen S.J."/>
            <person name="Quigley I."/>
            <person name="Heinz S."/>
            <person name="Ogino H."/>
            <person name="Ochi H."/>
            <person name="Hellsten U."/>
            <person name="Lyons J.B."/>
            <person name="Simakov O."/>
            <person name="Putnam N."/>
            <person name="Stites J."/>
            <person name="Kuroki Y."/>
            <person name="Tanaka T."/>
            <person name="Michiue T."/>
            <person name="Watanabe M."/>
            <person name="Bogdanovic O."/>
            <person name="Lister R."/>
            <person name="Georgiou G."/>
            <person name="Paranjpe S.S."/>
            <person name="van Kruijsbergen I."/>
            <person name="Shu S."/>
            <person name="Carlson J."/>
            <person name="Kinoshita T."/>
            <person name="Ohta Y."/>
            <person name="Mawaribuchi S."/>
            <person name="Jenkins J."/>
            <person name="Grimwood J."/>
            <person name="Schmutz J."/>
            <person name="Mitros T."/>
            <person name="Mozaffari S.V."/>
            <person name="Suzuki Y."/>
            <person name="Haramoto Y."/>
            <person name="Yamamoto T.S."/>
            <person name="Takagi C."/>
            <person name="Heald R."/>
            <person name="Miller K."/>
            <person name="Haudenschild C."/>
            <person name="Kitzman J."/>
            <person name="Nakayama T."/>
            <person name="Izutsu Y."/>
            <person name="Robert J."/>
            <person name="Fortriede J."/>
            <person name="Burns K."/>
            <person name="Lotay V."/>
            <person name="Karimi K."/>
            <person name="Yasuoka Y."/>
            <person name="Dichmann D.S."/>
            <person name="Flajnik M.F."/>
            <person name="Houston D.W."/>
            <person name="Shendure J."/>
            <person name="DuPasquier L."/>
            <person name="Vize P.D."/>
            <person name="Zorn A.M."/>
            <person name="Ito M."/>
            <person name="Marcotte E.M."/>
            <person name="Wallingford J.B."/>
            <person name="Ito Y."/>
            <person name="Asashima M."/>
            <person name="Ueno N."/>
            <person name="Matsuda Y."/>
            <person name="Veenstra G.J."/>
            <person name="Fujiyama A."/>
            <person name="Harland R.M."/>
            <person name="Taira M."/>
            <person name="Rokhsar D.S."/>
        </authorList>
    </citation>
    <scope>NUCLEOTIDE SEQUENCE [LARGE SCALE GENOMIC DNA]</scope>
    <source>
        <strain evidence="3">J</strain>
    </source>
</reference>
<accession>A0A974HMT6</accession>
<dbReference type="Proteomes" id="UP000694892">
    <property type="component" value="Chromosome 4L"/>
</dbReference>
<name>A0A974HMT6_XENLA</name>
<dbReference type="AlphaFoldDB" id="A0A974HMT6"/>
<feature type="region of interest" description="Disordered" evidence="1">
    <location>
        <begin position="1"/>
        <end position="50"/>
    </location>
</feature>
<evidence type="ECO:0000313" key="3">
    <source>
        <dbReference type="Proteomes" id="UP000694892"/>
    </source>
</evidence>
<organism evidence="2 3">
    <name type="scientific">Xenopus laevis</name>
    <name type="common">African clawed frog</name>
    <dbReference type="NCBI Taxonomy" id="8355"/>
    <lineage>
        <taxon>Eukaryota</taxon>
        <taxon>Metazoa</taxon>
        <taxon>Chordata</taxon>
        <taxon>Craniata</taxon>
        <taxon>Vertebrata</taxon>
        <taxon>Euteleostomi</taxon>
        <taxon>Amphibia</taxon>
        <taxon>Batrachia</taxon>
        <taxon>Anura</taxon>
        <taxon>Pipoidea</taxon>
        <taxon>Pipidae</taxon>
        <taxon>Xenopodinae</taxon>
        <taxon>Xenopus</taxon>
        <taxon>Xenopus</taxon>
    </lineage>
</organism>
<sequence>MEAQEQKTSKRKSLNIGGAESKRCAPRNKERMMSAEYPNNQMQSREEQSYAEPAMEAPPSTAGCDIAVLHLRPYLLLSHNPYPFTETRVCPYTSYCFGHTPIGFSYIPAAFPRGLYDQPNLQNDVLLGGLGSHHQPCVKHSPAPQELTFCNQPSLQNDVLLGGLGSHHHHHQPCLKHSPAPQELTFCNQPNLQKDVLLEGLGSHYDSCLKHSPAPQELTFCNQPNLQKDVLLEGLGSHYDSCVKHSPAPQELTFCHQPSLQNEVLLGGLGSHHHHQPCLKHSPAPQELTFLHQPNLQNDVLLEGLGSHHHQPCLKHSPVPQELTFCNQPSLQNDVPAPQELTFCYPPHVQPNSLPNGHRMPAPPPCQFNHLQEGLGLNSQPSSLRLPKGIAQSEEPYLPDVSRGCDEAELQPYPMISGLNEDLLCQEQDDRKILEYVNHFCQDLA</sequence>